<sequence length="257" mass="27759">MPLLTGLFAVAFVVNFKSASIARNSLAGRAGCTSVLCASHVRGCHLKPWQYRLRARIRPVLTETGPPRRRPAAYGLYSEEEIVQIHEKADAIFAVLDRNGDGEISEEELRSHLLAAGYSEAAVAELYQMLDANPRDGAVSRDELRESFVRYPPLLKAPGLGELGEKEMAALYEEADAAFAALDLDGNGSLSVAELHEKLGGVEGPSYSSVAVERIFDQLDVDGNGEISLAEFRGGYARYRAMRLALGSGFATGGLQL</sequence>
<evidence type="ECO:0000256" key="3">
    <source>
        <dbReference type="ARBA" id="ARBA00022837"/>
    </source>
</evidence>
<dbReference type="CDD" id="cd00051">
    <property type="entry name" value="EFh"/>
    <property type="match status" value="1"/>
</dbReference>
<dbReference type="GeneID" id="17265896"/>
<name>A0A0D3JA19_EMIH1</name>
<feature type="domain" description="EF-hand" evidence="5">
    <location>
        <begin position="207"/>
        <end position="242"/>
    </location>
</feature>
<protein>
    <recommendedName>
        <fullName evidence="5">EF-hand domain-containing protein</fullName>
    </recommendedName>
</protein>
<dbReference type="SMART" id="SM00054">
    <property type="entry name" value="EFh"/>
    <property type="match status" value="3"/>
</dbReference>
<reference evidence="6" key="2">
    <citation type="submission" date="2024-10" db="UniProtKB">
        <authorList>
            <consortium name="EnsemblProtists"/>
        </authorList>
    </citation>
    <scope>IDENTIFICATION</scope>
</reference>
<dbReference type="InterPro" id="IPR011992">
    <property type="entry name" value="EF-hand-dom_pair"/>
</dbReference>
<feature type="domain" description="EF-hand" evidence="5">
    <location>
        <begin position="84"/>
        <end position="119"/>
    </location>
</feature>
<dbReference type="KEGG" id="ehx:EMIHUDRAFT_242080"/>
<keyword evidence="1" id="KW-0479">Metal-binding</keyword>
<dbReference type="Gene3D" id="1.10.238.10">
    <property type="entry name" value="EF-hand"/>
    <property type="match status" value="2"/>
</dbReference>
<dbReference type="GO" id="GO:0005509">
    <property type="term" value="F:calcium ion binding"/>
    <property type="evidence" value="ECO:0007669"/>
    <property type="project" value="InterPro"/>
</dbReference>
<dbReference type="KEGG" id="ehx:EMIHUDRAFT_207498"/>
<feature type="chain" id="PRO_5044053557" description="EF-hand domain-containing protein" evidence="4">
    <location>
        <begin position="20"/>
        <end position="257"/>
    </location>
</feature>
<dbReference type="RefSeq" id="XP_005774740.1">
    <property type="nucleotide sequence ID" value="XM_005774683.1"/>
</dbReference>
<dbReference type="PROSITE" id="PS00018">
    <property type="entry name" value="EF_HAND_1"/>
    <property type="match status" value="3"/>
</dbReference>
<evidence type="ECO:0000313" key="6">
    <source>
        <dbReference type="EnsemblProtists" id="EOD20354"/>
    </source>
</evidence>
<evidence type="ECO:0000313" key="7">
    <source>
        <dbReference type="Proteomes" id="UP000013827"/>
    </source>
</evidence>
<dbReference type="PROSITE" id="PS50222">
    <property type="entry name" value="EF_HAND_2"/>
    <property type="match status" value="3"/>
</dbReference>
<dbReference type="GeneID" id="17267858"/>
<keyword evidence="2" id="KW-0677">Repeat</keyword>
<dbReference type="SUPFAM" id="SSF47473">
    <property type="entry name" value="EF-hand"/>
    <property type="match status" value="1"/>
</dbReference>
<dbReference type="EnsemblProtists" id="EOD20354">
    <property type="protein sequence ID" value="EOD20354"/>
    <property type="gene ID" value="EMIHUDRAFT_242080"/>
</dbReference>
<evidence type="ECO:0000256" key="2">
    <source>
        <dbReference type="ARBA" id="ARBA00022737"/>
    </source>
</evidence>
<dbReference type="eggNOG" id="KOG0032">
    <property type="taxonomic scope" value="Eukaryota"/>
</dbReference>
<dbReference type="InterPro" id="IPR018247">
    <property type="entry name" value="EF_Hand_1_Ca_BS"/>
</dbReference>
<dbReference type="STRING" id="2903.R1EHL5"/>
<evidence type="ECO:0000259" key="5">
    <source>
        <dbReference type="PROSITE" id="PS50222"/>
    </source>
</evidence>
<feature type="signal peptide" evidence="4">
    <location>
        <begin position="1"/>
        <end position="19"/>
    </location>
</feature>
<dbReference type="Pfam" id="PF13202">
    <property type="entry name" value="EF-hand_5"/>
    <property type="match status" value="1"/>
</dbReference>
<keyword evidence="4" id="KW-0732">Signal</keyword>
<dbReference type="InterPro" id="IPR002048">
    <property type="entry name" value="EF_hand_dom"/>
</dbReference>
<reference evidence="7" key="1">
    <citation type="journal article" date="2013" name="Nature">
        <title>Pan genome of the phytoplankton Emiliania underpins its global distribution.</title>
        <authorList>
            <person name="Read B.A."/>
            <person name="Kegel J."/>
            <person name="Klute M.J."/>
            <person name="Kuo A."/>
            <person name="Lefebvre S.C."/>
            <person name="Maumus F."/>
            <person name="Mayer C."/>
            <person name="Miller J."/>
            <person name="Monier A."/>
            <person name="Salamov A."/>
            <person name="Young J."/>
            <person name="Aguilar M."/>
            <person name="Claverie J.M."/>
            <person name="Frickenhaus S."/>
            <person name="Gonzalez K."/>
            <person name="Herman E.K."/>
            <person name="Lin Y.C."/>
            <person name="Napier J."/>
            <person name="Ogata H."/>
            <person name="Sarno A.F."/>
            <person name="Shmutz J."/>
            <person name="Schroeder D."/>
            <person name="de Vargas C."/>
            <person name="Verret F."/>
            <person name="von Dassow P."/>
            <person name="Valentin K."/>
            <person name="Van de Peer Y."/>
            <person name="Wheeler G."/>
            <person name="Dacks J.B."/>
            <person name="Delwiche C.F."/>
            <person name="Dyhrman S.T."/>
            <person name="Glockner G."/>
            <person name="John U."/>
            <person name="Richards T."/>
            <person name="Worden A.Z."/>
            <person name="Zhang X."/>
            <person name="Grigoriev I.V."/>
            <person name="Allen A.E."/>
            <person name="Bidle K."/>
            <person name="Borodovsky M."/>
            <person name="Bowler C."/>
            <person name="Brownlee C."/>
            <person name="Cock J.M."/>
            <person name="Elias M."/>
            <person name="Gladyshev V.N."/>
            <person name="Groth M."/>
            <person name="Guda C."/>
            <person name="Hadaegh A."/>
            <person name="Iglesias-Rodriguez M.D."/>
            <person name="Jenkins J."/>
            <person name="Jones B.M."/>
            <person name="Lawson T."/>
            <person name="Leese F."/>
            <person name="Lindquist E."/>
            <person name="Lobanov A."/>
            <person name="Lomsadze A."/>
            <person name="Malik S.B."/>
            <person name="Marsh M.E."/>
            <person name="Mackinder L."/>
            <person name="Mock T."/>
            <person name="Mueller-Roeber B."/>
            <person name="Pagarete A."/>
            <person name="Parker M."/>
            <person name="Probert I."/>
            <person name="Quesneville H."/>
            <person name="Raines C."/>
            <person name="Rensing S.A."/>
            <person name="Riano-Pachon D.M."/>
            <person name="Richier S."/>
            <person name="Rokitta S."/>
            <person name="Shiraiwa Y."/>
            <person name="Soanes D.M."/>
            <person name="van der Giezen M."/>
            <person name="Wahlund T.M."/>
            <person name="Williams B."/>
            <person name="Wilson W."/>
            <person name="Wolfe G."/>
            <person name="Wurch L.L."/>
        </authorList>
    </citation>
    <scope>NUCLEOTIDE SEQUENCE</scope>
</reference>
<dbReference type="PaxDb" id="2903-EOD20354"/>
<evidence type="ECO:0000256" key="4">
    <source>
        <dbReference type="SAM" id="SignalP"/>
    </source>
</evidence>
<keyword evidence="7" id="KW-1185">Reference proteome</keyword>
<organism evidence="6 7">
    <name type="scientific">Emiliania huxleyi (strain CCMP1516)</name>
    <dbReference type="NCBI Taxonomy" id="280463"/>
    <lineage>
        <taxon>Eukaryota</taxon>
        <taxon>Haptista</taxon>
        <taxon>Haptophyta</taxon>
        <taxon>Prymnesiophyceae</taxon>
        <taxon>Isochrysidales</taxon>
        <taxon>Noelaerhabdaceae</taxon>
        <taxon>Emiliania</taxon>
    </lineage>
</organism>
<proteinExistence type="predicted"/>
<dbReference type="RefSeq" id="XP_005772783.1">
    <property type="nucleotide sequence ID" value="XM_005772726.1"/>
</dbReference>
<dbReference type="AlphaFoldDB" id="A0A0D3JA19"/>
<accession>A0A0D3JA19</accession>
<dbReference type="PANTHER" id="PTHR10891">
    <property type="entry name" value="EF-HAND CALCIUM-BINDING DOMAIN CONTAINING PROTEIN"/>
    <property type="match status" value="1"/>
</dbReference>
<dbReference type="EnsemblProtists" id="EOD22311">
    <property type="protein sequence ID" value="EOD22311"/>
    <property type="gene ID" value="EMIHUDRAFT_207498"/>
</dbReference>
<dbReference type="Pfam" id="PF13499">
    <property type="entry name" value="EF-hand_7"/>
    <property type="match status" value="1"/>
</dbReference>
<dbReference type="HOGENOM" id="CLU_1083512_0_0_1"/>
<dbReference type="InterPro" id="IPR039647">
    <property type="entry name" value="EF_hand_pair_protein_CML-like"/>
</dbReference>
<dbReference type="Proteomes" id="UP000013827">
    <property type="component" value="Unassembled WGS sequence"/>
</dbReference>
<feature type="domain" description="EF-hand" evidence="5">
    <location>
        <begin position="170"/>
        <end position="205"/>
    </location>
</feature>
<evidence type="ECO:0000256" key="1">
    <source>
        <dbReference type="ARBA" id="ARBA00022723"/>
    </source>
</evidence>
<keyword evidence="3" id="KW-0106">Calcium</keyword>